<dbReference type="InterPro" id="IPR019109">
    <property type="entry name" value="MamF_MmsF"/>
</dbReference>
<feature type="transmembrane region" description="Helical" evidence="5">
    <location>
        <begin position="94"/>
        <end position="117"/>
    </location>
</feature>
<name>A0A212K1C8_9BACT</name>
<evidence type="ECO:0000256" key="1">
    <source>
        <dbReference type="ARBA" id="ARBA00004141"/>
    </source>
</evidence>
<evidence type="ECO:0000256" key="4">
    <source>
        <dbReference type="ARBA" id="ARBA00023136"/>
    </source>
</evidence>
<organism evidence="7">
    <name type="scientific">uncultured Dysgonomonas sp</name>
    <dbReference type="NCBI Taxonomy" id="206096"/>
    <lineage>
        <taxon>Bacteria</taxon>
        <taxon>Pseudomonadati</taxon>
        <taxon>Bacteroidota</taxon>
        <taxon>Bacteroidia</taxon>
        <taxon>Bacteroidales</taxon>
        <taxon>Dysgonomonadaceae</taxon>
        <taxon>Dysgonomonas</taxon>
        <taxon>environmental samples</taxon>
    </lineage>
</organism>
<proteinExistence type="predicted"/>
<dbReference type="EMBL" id="FLUM01000003">
    <property type="protein sequence ID" value="SBW05509.1"/>
    <property type="molecule type" value="Genomic_DNA"/>
</dbReference>
<feature type="transmembrane region" description="Helical" evidence="5">
    <location>
        <begin position="123"/>
        <end position="142"/>
    </location>
</feature>
<keyword evidence="2 5" id="KW-0812">Transmembrane</keyword>
<evidence type="ECO:0000259" key="6">
    <source>
        <dbReference type="Pfam" id="PF09851"/>
    </source>
</evidence>
<evidence type="ECO:0000256" key="2">
    <source>
        <dbReference type="ARBA" id="ARBA00022692"/>
    </source>
</evidence>
<keyword evidence="4 5" id="KW-0472">Membrane</keyword>
<dbReference type="RefSeq" id="WP_296943526.1">
    <property type="nucleotide sequence ID" value="NZ_LT599032.1"/>
</dbReference>
<dbReference type="AlphaFoldDB" id="A0A212K1C8"/>
<evidence type="ECO:0000256" key="5">
    <source>
        <dbReference type="SAM" id="Phobius"/>
    </source>
</evidence>
<feature type="transmembrane region" description="Helical" evidence="5">
    <location>
        <begin position="61"/>
        <end position="82"/>
    </location>
</feature>
<feature type="domain" description="SHOCT" evidence="6">
    <location>
        <begin position="5"/>
        <end position="32"/>
    </location>
</feature>
<gene>
    <name evidence="7" type="ORF">KL86DYS1_31131</name>
</gene>
<sequence>MDKYDELRKLEELRAQGAISEEEFQQEKHRILNPGSYGNEKKGLGGIQKDSYIILMHLSQFAGFLIPGLGFILPIVLWLVNAKEYPEVDRHGKNIANFMISMLIYATIAGIFCITIIGIVIGLPMLIIIAILEIVFIIIAAIKASNGEYWKYPLSITFFS</sequence>
<dbReference type="Pfam" id="PF09685">
    <property type="entry name" value="MamF_MmsF"/>
    <property type="match status" value="1"/>
</dbReference>
<comment type="subcellular location">
    <subcellularLocation>
        <location evidence="1">Membrane</location>
        <topology evidence="1">Multi-pass membrane protein</topology>
    </subcellularLocation>
</comment>
<reference evidence="7" key="1">
    <citation type="submission" date="2016-04" db="EMBL/GenBank/DDBJ databases">
        <authorList>
            <person name="Evans L.H."/>
            <person name="Alamgir A."/>
            <person name="Owens N."/>
            <person name="Weber N.D."/>
            <person name="Virtaneva K."/>
            <person name="Barbian K."/>
            <person name="Babar A."/>
            <person name="Rosenke K."/>
        </authorList>
    </citation>
    <scope>NUCLEOTIDE SEQUENCE</scope>
    <source>
        <strain evidence="7">86-1</strain>
    </source>
</reference>
<dbReference type="Pfam" id="PF09851">
    <property type="entry name" value="SHOCT"/>
    <property type="match status" value="1"/>
</dbReference>
<protein>
    <recommendedName>
        <fullName evidence="6">SHOCT domain-containing protein</fullName>
    </recommendedName>
</protein>
<keyword evidence="3 5" id="KW-1133">Transmembrane helix</keyword>
<accession>A0A212K1C8</accession>
<dbReference type="InterPro" id="IPR018649">
    <property type="entry name" value="SHOCT"/>
</dbReference>
<evidence type="ECO:0000256" key="3">
    <source>
        <dbReference type="ARBA" id="ARBA00022989"/>
    </source>
</evidence>
<evidence type="ECO:0000313" key="7">
    <source>
        <dbReference type="EMBL" id="SBW05509.1"/>
    </source>
</evidence>